<sequence>MQGQDFLSSAVSGFAGSLGASGFGAIAGDWAGKAGGQIFFGALSGGIGAELTGGNFWQGAVTGGIVAGLNHSMHSMNNKASRIAELQRKGFTEEQIKSIYDNYLKPGDVSVDELVKKIGGPLEKEYNKRTNLYNELQGNTCALRLSYAMNKAGFSVNGDWIGGGRLKILYVCNKND</sequence>
<dbReference type="RefSeq" id="WP_064971148.1">
    <property type="nucleotide sequence ID" value="NZ_CP029760.1"/>
</dbReference>
<dbReference type="Proteomes" id="UP001207440">
    <property type="component" value="Unassembled WGS sequence"/>
</dbReference>
<organism evidence="1 2">
    <name type="scientific">Riemerella anatipestifer</name>
    <name type="common">Moraxella anatipestifer</name>
    <dbReference type="NCBI Taxonomy" id="34085"/>
    <lineage>
        <taxon>Bacteria</taxon>
        <taxon>Pseudomonadati</taxon>
        <taxon>Bacteroidota</taxon>
        <taxon>Flavobacteriia</taxon>
        <taxon>Flavobacteriales</taxon>
        <taxon>Weeksellaceae</taxon>
        <taxon>Riemerella</taxon>
    </lineage>
</organism>
<comment type="caution">
    <text evidence="1">The sequence shown here is derived from an EMBL/GenBank/DDBJ whole genome shotgun (WGS) entry which is preliminary data.</text>
</comment>
<dbReference type="Gene3D" id="3.90.1720.70">
    <property type="match status" value="1"/>
</dbReference>
<protein>
    <submittedName>
        <fullName evidence="1">Uncharacterized protein</fullName>
    </submittedName>
</protein>
<name>A0AAP3EW91_RIEAN</name>
<accession>A0AAP3EW91</accession>
<evidence type="ECO:0000313" key="1">
    <source>
        <dbReference type="EMBL" id="MCW0524785.1"/>
    </source>
</evidence>
<gene>
    <name evidence="1" type="ORF">OKE68_10720</name>
</gene>
<dbReference type="AlphaFoldDB" id="A0AAP3EW91"/>
<proteinExistence type="predicted"/>
<dbReference type="EMBL" id="JAOZYT010000099">
    <property type="protein sequence ID" value="MCW0524785.1"/>
    <property type="molecule type" value="Genomic_DNA"/>
</dbReference>
<evidence type="ECO:0000313" key="2">
    <source>
        <dbReference type="Proteomes" id="UP001207440"/>
    </source>
</evidence>
<reference evidence="1" key="1">
    <citation type="submission" date="2022-10" db="EMBL/GenBank/DDBJ databases">
        <title>Sifting through the core-genome to identify putative cross-protective antigens against Riemerella anatipestifer.</title>
        <authorList>
            <person name="Zheng X."/>
            <person name="Zhang W."/>
        </authorList>
    </citation>
    <scope>NUCLEOTIDE SEQUENCE</scope>
    <source>
        <strain evidence="1">ZWRA178</strain>
    </source>
</reference>